<sequence>MRFIPRHLLALPLTACLIASPLAAVTALAQENKVVARVDGAEITEADVELAMKDFGQALGAMPEEQKREAVTRLLIDTKLIARAAEKDAVQESEDFKRTMGYLRDKALMDTYLTAKGDEAVTEDEIKKVYEETVKSTKPEQEVRARHILFRAEDEAGMAEAEKKAKDVAQKLKEGGDFEALAKELSEDPGSKENGGDLGYFTKETMVPEFAETAFKLDKGQVSDPIKTQFGWHVIKVEDKRDQPVPSIDQVRDQIVVYLQRKSQQDTIEGLRKDAKIERIGGPVAPEAPAEGGKPAAPAPAN</sequence>
<dbReference type="InterPro" id="IPR027304">
    <property type="entry name" value="Trigger_fact/SurA_dom_sf"/>
</dbReference>
<keyword evidence="5 8" id="KW-0697">Rotamase</keyword>
<proteinExistence type="inferred from homology"/>
<dbReference type="InterPro" id="IPR000297">
    <property type="entry name" value="PPIase_PpiC"/>
</dbReference>
<keyword evidence="13" id="KW-1185">Reference proteome</keyword>
<keyword evidence="10" id="KW-0732">Signal</keyword>
<dbReference type="EC" id="5.2.1.8" evidence="3"/>
<evidence type="ECO:0000256" key="4">
    <source>
        <dbReference type="ARBA" id="ARBA00018370"/>
    </source>
</evidence>
<evidence type="ECO:0000256" key="9">
    <source>
        <dbReference type="SAM" id="MobiDB-lite"/>
    </source>
</evidence>
<evidence type="ECO:0000313" key="13">
    <source>
        <dbReference type="Proteomes" id="UP000602745"/>
    </source>
</evidence>
<dbReference type="PROSITE" id="PS01096">
    <property type="entry name" value="PPIC_PPIASE_1"/>
    <property type="match status" value="1"/>
</dbReference>
<organism evidence="12 13">
    <name type="scientific">Agaricicola taiwanensis</name>
    <dbReference type="NCBI Taxonomy" id="591372"/>
    <lineage>
        <taxon>Bacteria</taxon>
        <taxon>Pseudomonadati</taxon>
        <taxon>Pseudomonadota</taxon>
        <taxon>Alphaproteobacteria</taxon>
        <taxon>Rhodobacterales</taxon>
        <taxon>Paracoccaceae</taxon>
        <taxon>Agaricicola</taxon>
    </lineage>
</organism>
<feature type="region of interest" description="Disordered" evidence="9">
    <location>
        <begin position="268"/>
        <end position="302"/>
    </location>
</feature>
<reference evidence="12" key="2">
    <citation type="submission" date="2020-09" db="EMBL/GenBank/DDBJ databases">
        <authorList>
            <person name="Sun Q."/>
            <person name="Sedlacek I."/>
        </authorList>
    </citation>
    <scope>NUCLEOTIDE SEQUENCE</scope>
    <source>
        <strain evidence="12">CCM 7684</strain>
    </source>
</reference>
<dbReference type="PROSITE" id="PS50198">
    <property type="entry name" value="PPIC_PPIASE_2"/>
    <property type="match status" value="1"/>
</dbReference>
<dbReference type="AlphaFoldDB" id="A0A8J2YLL9"/>
<evidence type="ECO:0000256" key="3">
    <source>
        <dbReference type="ARBA" id="ARBA00013194"/>
    </source>
</evidence>
<dbReference type="Gene3D" id="1.10.8.1040">
    <property type="match status" value="1"/>
</dbReference>
<feature type="signal peptide" evidence="10">
    <location>
        <begin position="1"/>
        <end position="29"/>
    </location>
</feature>
<name>A0A8J2YLL9_9RHOB</name>
<comment type="similarity">
    <text evidence="2">Belongs to the PpiC/parvulin rotamase family.</text>
</comment>
<feature type="compositionally biased region" description="Basic and acidic residues" evidence="9">
    <location>
        <begin position="269"/>
        <end position="279"/>
    </location>
</feature>
<accession>A0A8J2YLL9</accession>
<evidence type="ECO:0000256" key="10">
    <source>
        <dbReference type="SAM" id="SignalP"/>
    </source>
</evidence>
<dbReference type="Pfam" id="PF13616">
    <property type="entry name" value="Rotamase_3"/>
    <property type="match status" value="1"/>
</dbReference>
<protein>
    <recommendedName>
        <fullName evidence="4">Parvulin-like PPIase</fullName>
        <ecNumber evidence="3">5.2.1.8</ecNumber>
    </recommendedName>
    <alternativeName>
        <fullName evidence="6">Peptidyl-prolyl cis-trans isomerase plp</fullName>
    </alternativeName>
    <alternativeName>
        <fullName evidence="7">Rotamase plp</fullName>
    </alternativeName>
</protein>
<feature type="chain" id="PRO_5035233292" description="Parvulin-like PPIase" evidence="10">
    <location>
        <begin position="30"/>
        <end position="302"/>
    </location>
</feature>
<comment type="catalytic activity">
    <reaction evidence="1">
        <text>[protein]-peptidylproline (omega=180) = [protein]-peptidylproline (omega=0)</text>
        <dbReference type="Rhea" id="RHEA:16237"/>
        <dbReference type="Rhea" id="RHEA-COMP:10747"/>
        <dbReference type="Rhea" id="RHEA-COMP:10748"/>
        <dbReference type="ChEBI" id="CHEBI:83833"/>
        <dbReference type="ChEBI" id="CHEBI:83834"/>
        <dbReference type="EC" id="5.2.1.8"/>
    </reaction>
</comment>
<gene>
    <name evidence="12" type="ORF">GCM10007276_32220</name>
</gene>
<evidence type="ECO:0000313" key="12">
    <source>
        <dbReference type="EMBL" id="GGE52760.1"/>
    </source>
</evidence>
<evidence type="ECO:0000256" key="2">
    <source>
        <dbReference type="ARBA" id="ARBA00007656"/>
    </source>
</evidence>
<dbReference type="SUPFAM" id="SSF54534">
    <property type="entry name" value="FKBP-like"/>
    <property type="match status" value="1"/>
</dbReference>
<dbReference type="Proteomes" id="UP000602745">
    <property type="component" value="Unassembled WGS sequence"/>
</dbReference>
<dbReference type="EMBL" id="BMCP01000005">
    <property type="protein sequence ID" value="GGE52760.1"/>
    <property type="molecule type" value="Genomic_DNA"/>
</dbReference>
<dbReference type="PANTHER" id="PTHR47245">
    <property type="entry name" value="PEPTIDYLPROLYL ISOMERASE"/>
    <property type="match status" value="1"/>
</dbReference>
<feature type="domain" description="PpiC" evidence="11">
    <location>
        <begin position="140"/>
        <end position="239"/>
    </location>
</feature>
<evidence type="ECO:0000256" key="5">
    <source>
        <dbReference type="ARBA" id="ARBA00023110"/>
    </source>
</evidence>
<dbReference type="SUPFAM" id="SSF109998">
    <property type="entry name" value="Triger factor/SurA peptide-binding domain-like"/>
    <property type="match status" value="1"/>
</dbReference>
<dbReference type="PANTHER" id="PTHR47245:SF2">
    <property type="entry name" value="PEPTIDYL-PROLYL CIS-TRANS ISOMERASE HP_0175-RELATED"/>
    <property type="match status" value="1"/>
</dbReference>
<evidence type="ECO:0000259" key="11">
    <source>
        <dbReference type="PROSITE" id="PS50198"/>
    </source>
</evidence>
<reference evidence="12" key="1">
    <citation type="journal article" date="2014" name="Int. J. Syst. Evol. Microbiol.">
        <title>Complete genome sequence of Corynebacterium casei LMG S-19264T (=DSM 44701T), isolated from a smear-ripened cheese.</title>
        <authorList>
            <consortium name="US DOE Joint Genome Institute (JGI-PGF)"/>
            <person name="Walter F."/>
            <person name="Albersmeier A."/>
            <person name="Kalinowski J."/>
            <person name="Ruckert C."/>
        </authorList>
    </citation>
    <scope>NUCLEOTIDE SEQUENCE</scope>
    <source>
        <strain evidence="12">CCM 7684</strain>
    </source>
</reference>
<evidence type="ECO:0000256" key="1">
    <source>
        <dbReference type="ARBA" id="ARBA00000971"/>
    </source>
</evidence>
<dbReference type="InterPro" id="IPR023058">
    <property type="entry name" value="PPIase_PpiC_CS"/>
</dbReference>
<dbReference type="GO" id="GO:0003755">
    <property type="term" value="F:peptidyl-prolyl cis-trans isomerase activity"/>
    <property type="evidence" value="ECO:0007669"/>
    <property type="project" value="UniProtKB-KW"/>
</dbReference>
<dbReference type="Gene3D" id="3.10.50.40">
    <property type="match status" value="1"/>
</dbReference>
<keyword evidence="8 12" id="KW-0413">Isomerase</keyword>
<comment type="caution">
    <text evidence="12">The sequence shown here is derived from an EMBL/GenBank/DDBJ whole genome shotgun (WGS) entry which is preliminary data.</text>
</comment>
<feature type="compositionally biased region" description="Low complexity" evidence="9">
    <location>
        <begin position="281"/>
        <end position="296"/>
    </location>
</feature>
<evidence type="ECO:0000256" key="8">
    <source>
        <dbReference type="PROSITE-ProRule" id="PRU00278"/>
    </source>
</evidence>
<dbReference type="RefSeq" id="WP_229729524.1">
    <property type="nucleotide sequence ID" value="NZ_BMCP01000005.1"/>
</dbReference>
<evidence type="ECO:0000256" key="6">
    <source>
        <dbReference type="ARBA" id="ARBA00030642"/>
    </source>
</evidence>
<evidence type="ECO:0000256" key="7">
    <source>
        <dbReference type="ARBA" id="ARBA00031484"/>
    </source>
</evidence>
<dbReference type="InterPro" id="IPR050245">
    <property type="entry name" value="PrsA_foldase"/>
</dbReference>
<dbReference type="InterPro" id="IPR046357">
    <property type="entry name" value="PPIase_dom_sf"/>
</dbReference>